<accession>A0ACB7GQK1</accession>
<proteinExistence type="predicted"/>
<comment type="caution">
    <text evidence="1">The sequence shown here is derived from an EMBL/GenBank/DDBJ whole genome shotgun (WGS) entry which is preliminary data.</text>
</comment>
<protein>
    <submittedName>
        <fullName evidence="1">Uncharacterized protein</fullName>
    </submittedName>
</protein>
<sequence length="273" mass="31004">MKNFNALSIPQIVEKMMISLPKKFESKVSVIEKTCDLEKLSVAELISKLQAQEQRVSISSVDLPTKKTKLLAGVYESCSLALIEPACYEEATKYKMGMSLKLSFMRSETEATLYVKGYECDQQLVVSVYVDDLLITDGNSQLVQQFKQLMMDEFAMSDLEKLWKEDGEHKTDATIFRSLIGVFTWSFKKQEVVAQSTAESEYILAAAAANHAILLRKILSELNMIQLKPTTIYVDNKSAIAIANNPVQHRRSKHIKVKFHFLQEAEKNQEIHL</sequence>
<gene>
    <name evidence="1" type="ORF">MANES_12G105811v8</name>
</gene>
<evidence type="ECO:0000313" key="1">
    <source>
        <dbReference type="EMBL" id="KAG8642643.1"/>
    </source>
</evidence>
<dbReference type="EMBL" id="CM004398">
    <property type="protein sequence ID" value="KAG8642643.1"/>
    <property type="molecule type" value="Genomic_DNA"/>
</dbReference>
<reference evidence="2" key="1">
    <citation type="journal article" date="2016" name="Nat. Biotechnol.">
        <title>Sequencing wild and cultivated cassava and related species reveals extensive interspecific hybridization and genetic diversity.</title>
        <authorList>
            <person name="Bredeson J.V."/>
            <person name="Lyons J.B."/>
            <person name="Prochnik S.E."/>
            <person name="Wu G.A."/>
            <person name="Ha C.M."/>
            <person name="Edsinger-Gonzales E."/>
            <person name="Grimwood J."/>
            <person name="Schmutz J."/>
            <person name="Rabbi I.Y."/>
            <person name="Egesi C."/>
            <person name="Nauluvula P."/>
            <person name="Lebot V."/>
            <person name="Ndunguru J."/>
            <person name="Mkamilo G."/>
            <person name="Bart R.S."/>
            <person name="Setter T.L."/>
            <person name="Gleadow R.M."/>
            <person name="Kulakow P."/>
            <person name="Ferguson M.E."/>
            <person name="Rounsley S."/>
            <person name="Rokhsar D.S."/>
        </authorList>
    </citation>
    <scope>NUCLEOTIDE SEQUENCE [LARGE SCALE GENOMIC DNA]</scope>
    <source>
        <strain evidence="2">cv. AM560-2</strain>
    </source>
</reference>
<evidence type="ECO:0000313" key="2">
    <source>
        <dbReference type="Proteomes" id="UP000091857"/>
    </source>
</evidence>
<dbReference type="Proteomes" id="UP000091857">
    <property type="component" value="Chromosome 12"/>
</dbReference>
<keyword evidence="2" id="KW-1185">Reference proteome</keyword>
<name>A0ACB7GQK1_MANES</name>
<organism evidence="1 2">
    <name type="scientific">Manihot esculenta</name>
    <name type="common">Cassava</name>
    <name type="synonym">Jatropha manihot</name>
    <dbReference type="NCBI Taxonomy" id="3983"/>
    <lineage>
        <taxon>Eukaryota</taxon>
        <taxon>Viridiplantae</taxon>
        <taxon>Streptophyta</taxon>
        <taxon>Embryophyta</taxon>
        <taxon>Tracheophyta</taxon>
        <taxon>Spermatophyta</taxon>
        <taxon>Magnoliopsida</taxon>
        <taxon>eudicotyledons</taxon>
        <taxon>Gunneridae</taxon>
        <taxon>Pentapetalae</taxon>
        <taxon>rosids</taxon>
        <taxon>fabids</taxon>
        <taxon>Malpighiales</taxon>
        <taxon>Euphorbiaceae</taxon>
        <taxon>Crotonoideae</taxon>
        <taxon>Manihoteae</taxon>
        <taxon>Manihot</taxon>
    </lineage>
</organism>